<dbReference type="InterPro" id="IPR013024">
    <property type="entry name" value="GGCT-like"/>
</dbReference>
<dbReference type="CDD" id="cd06661">
    <property type="entry name" value="GGCT_like"/>
    <property type="match status" value="1"/>
</dbReference>
<protein>
    <submittedName>
        <fullName evidence="2">Uncharacterized conserved protein YtfP, gamma-glutamylcyclotransferase (GGCT)/AIG2-like family</fullName>
    </submittedName>
</protein>
<proteinExistence type="predicted"/>
<feature type="domain" description="Gamma-glutamylcyclotransferase AIG2-like" evidence="1">
    <location>
        <begin position="4"/>
        <end position="126"/>
    </location>
</feature>
<keyword evidence="3" id="KW-1185">Reference proteome</keyword>
<evidence type="ECO:0000313" key="2">
    <source>
        <dbReference type="EMBL" id="SEF73759.1"/>
    </source>
</evidence>
<organism evidence="2 3">
    <name type="scientific">Caloramator fervidus</name>
    <dbReference type="NCBI Taxonomy" id="29344"/>
    <lineage>
        <taxon>Bacteria</taxon>
        <taxon>Bacillati</taxon>
        <taxon>Bacillota</taxon>
        <taxon>Clostridia</taxon>
        <taxon>Eubacteriales</taxon>
        <taxon>Clostridiaceae</taxon>
        <taxon>Caloramator</taxon>
    </lineage>
</organism>
<evidence type="ECO:0000313" key="3">
    <source>
        <dbReference type="Proteomes" id="UP000242850"/>
    </source>
</evidence>
<sequence>MKKLFVYGTLMSGLSNFEKYLRGKIISISKGYTFGKLYHLKSYNCPALVDGEDKIVGEILELGNDVVIDEIDLLEMNFFNTQGPSYLREKRKVFYDSGRIELIDVYIYKQKIDEKTSIYIPSGDWKEFLKNNE</sequence>
<dbReference type="InterPro" id="IPR009288">
    <property type="entry name" value="AIG2-like_dom"/>
</dbReference>
<dbReference type="Gene3D" id="3.10.490.10">
    <property type="entry name" value="Gamma-glutamyl cyclotransferase-like"/>
    <property type="match status" value="1"/>
</dbReference>
<keyword evidence="2" id="KW-0808">Transferase</keyword>
<dbReference type="GO" id="GO:0016740">
    <property type="term" value="F:transferase activity"/>
    <property type="evidence" value="ECO:0007669"/>
    <property type="project" value="UniProtKB-KW"/>
</dbReference>
<dbReference type="Pfam" id="PF06094">
    <property type="entry name" value="GGACT"/>
    <property type="match status" value="1"/>
</dbReference>
<dbReference type="EMBL" id="FNUK01000009">
    <property type="protein sequence ID" value="SEF73759.1"/>
    <property type="molecule type" value="Genomic_DNA"/>
</dbReference>
<dbReference type="SUPFAM" id="SSF110857">
    <property type="entry name" value="Gamma-glutamyl cyclotransferase-like"/>
    <property type="match status" value="1"/>
</dbReference>
<dbReference type="RefSeq" id="WP_159945804.1">
    <property type="nucleotide sequence ID" value="NZ_FNUK01000009.1"/>
</dbReference>
<accession>A0A1H5UFJ5</accession>
<evidence type="ECO:0000259" key="1">
    <source>
        <dbReference type="Pfam" id="PF06094"/>
    </source>
</evidence>
<gene>
    <name evidence="2" type="ORF">SAMN05660865_00880</name>
</gene>
<name>A0A1H5UFJ5_9CLOT</name>
<dbReference type="OrthoDB" id="8538589at2"/>
<dbReference type="InterPro" id="IPR036568">
    <property type="entry name" value="GGCT-like_sf"/>
</dbReference>
<dbReference type="AlphaFoldDB" id="A0A1H5UFJ5"/>
<dbReference type="Proteomes" id="UP000242850">
    <property type="component" value="Unassembled WGS sequence"/>
</dbReference>
<reference evidence="3" key="1">
    <citation type="submission" date="2016-10" db="EMBL/GenBank/DDBJ databases">
        <authorList>
            <person name="Varghese N."/>
            <person name="Submissions S."/>
        </authorList>
    </citation>
    <scope>NUCLEOTIDE SEQUENCE [LARGE SCALE GENOMIC DNA]</scope>
    <source>
        <strain evidence="3">DSM 5463</strain>
    </source>
</reference>